<evidence type="ECO:0000313" key="1">
    <source>
        <dbReference type="EMBL" id="KAH7423750.1"/>
    </source>
</evidence>
<dbReference type="EMBL" id="CM035417">
    <property type="protein sequence ID" value="KAH7423750.1"/>
    <property type="molecule type" value="Genomic_DNA"/>
</dbReference>
<evidence type="ECO:0000313" key="2">
    <source>
        <dbReference type="Proteomes" id="UP000825935"/>
    </source>
</evidence>
<dbReference type="AlphaFoldDB" id="A0A8T2TMX6"/>
<protein>
    <submittedName>
        <fullName evidence="1">Uncharacterized protein</fullName>
    </submittedName>
</protein>
<organism evidence="1 2">
    <name type="scientific">Ceratopteris richardii</name>
    <name type="common">Triangle waterfern</name>
    <dbReference type="NCBI Taxonomy" id="49495"/>
    <lineage>
        <taxon>Eukaryota</taxon>
        <taxon>Viridiplantae</taxon>
        <taxon>Streptophyta</taxon>
        <taxon>Embryophyta</taxon>
        <taxon>Tracheophyta</taxon>
        <taxon>Polypodiopsida</taxon>
        <taxon>Polypodiidae</taxon>
        <taxon>Polypodiales</taxon>
        <taxon>Pteridineae</taxon>
        <taxon>Pteridaceae</taxon>
        <taxon>Parkerioideae</taxon>
        <taxon>Ceratopteris</taxon>
    </lineage>
</organism>
<accession>A0A8T2TMX6</accession>
<keyword evidence="2" id="KW-1185">Reference proteome</keyword>
<sequence>MHMWAKQTCMHMCTKQACMHTYIYTQAYIRSCRHTRRLSFMQEGRQRIYYFVKIATVLETVYTIKALKILQNLGTEYHHPSTASKDCTCQIITLTLVCTKTCIQRQ</sequence>
<reference evidence="1" key="1">
    <citation type="submission" date="2021-08" db="EMBL/GenBank/DDBJ databases">
        <title>WGS assembly of Ceratopteris richardii.</title>
        <authorList>
            <person name="Marchant D.B."/>
            <person name="Chen G."/>
            <person name="Jenkins J."/>
            <person name="Shu S."/>
            <person name="Leebens-Mack J."/>
            <person name="Grimwood J."/>
            <person name="Schmutz J."/>
            <person name="Soltis P."/>
            <person name="Soltis D."/>
            <person name="Chen Z.-H."/>
        </authorList>
    </citation>
    <scope>NUCLEOTIDE SEQUENCE</scope>
    <source>
        <strain evidence="1">Whitten #5841</strain>
        <tissue evidence="1">Leaf</tissue>
    </source>
</reference>
<name>A0A8T2TMX6_CERRI</name>
<dbReference type="Proteomes" id="UP000825935">
    <property type="component" value="Chromosome 12"/>
</dbReference>
<comment type="caution">
    <text evidence="1">The sequence shown here is derived from an EMBL/GenBank/DDBJ whole genome shotgun (WGS) entry which is preliminary data.</text>
</comment>
<proteinExistence type="predicted"/>
<gene>
    <name evidence="1" type="ORF">KP509_12G071600</name>
</gene>